<protein>
    <recommendedName>
        <fullName evidence="2">DUF302 domain-containing protein</fullName>
    </recommendedName>
</protein>
<evidence type="ECO:0000313" key="4">
    <source>
        <dbReference type="Proteomes" id="UP000243937"/>
    </source>
</evidence>
<dbReference type="OrthoDB" id="9799367at2"/>
<dbReference type="Proteomes" id="UP000243937">
    <property type="component" value="Chromosome"/>
</dbReference>
<proteinExistence type="predicted"/>
<feature type="domain" description="DUF302" evidence="2">
    <location>
        <begin position="55"/>
        <end position="117"/>
    </location>
</feature>
<reference evidence="3 4" key="1">
    <citation type="journal article" date="2014" name="Int. J. Syst. Evol. Microbiol.">
        <title>Oceanisphaera profunda sp. nov., a marine bacterium isolated from deep-sea sediment, and emended description of the genus Oceanisphaera.</title>
        <authorList>
            <person name="Xu Z."/>
            <person name="Zhang X.Y."/>
            <person name="Su H.N."/>
            <person name="Yu Z.C."/>
            <person name="Liu C."/>
            <person name="Li H."/>
            <person name="Chen X.L."/>
            <person name="Song X.Y."/>
            <person name="Xie B.B."/>
            <person name="Qin Q.L."/>
            <person name="Zhou B.C."/>
            <person name="Shi M."/>
            <person name="Huang Y."/>
            <person name="Zhang Y.Z."/>
        </authorList>
    </citation>
    <scope>NUCLEOTIDE SEQUENCE [LARGE SCALE GENOMIC DNA]</scope>
    <source>
        <strain evidence="3 4">SM1222</strain>
    </source>
</reference>
<organism evidence="3 4">
    <name type="scientific">Oceanisphaera profunda</name>
    <dbReference type="NCBI Taxonomy" id="1416627"/>
    <lineage>
        <taxon>Bacteria</taxon>
        <taxon>Pseudomonadati</taxon>
        <taxon>Pseudomonadota</taxon>
        <taxon>Gammaproteobacteria</taxon>
        <taxon>Aeromonadales</taxon>
        <taxon>Aeromonadaceae</taxon>
        <taxon>Oceanisphaera</taxon>
    </lineage>
</organism>
<feature type="chain" id="PRO_5012327117" description="DUF302 domain-containing protein" evidence="1">
    <location>
        <begin position="21"/>
        <end position="150"/>
    </location>
</feature>
<dbReference type="EMBL" id="CP021377">
    <property type="protein sequence ID" value="ART81541.1"/>
    <property type="molecule type" value="Genomic_DNA"/>
</dbReference>
<dbReference type="KEGG" id="opf:CBP31_01930"/>
<dbReference type="InterPro" id="IPR005180">
    <property type="entry name" value="DUF302"/>
</dbReference>
<dbReference type="InterPro" id="IPR035923">
    <property type="entry name" value="TT1751-like_sf"/>
</dbReference>
<dbReference type="PANTHER" id="PTHR38342">
    <property type="entry name" value="SLR5037 PROTEIN"/>
    <property type="match status" value="1"/>
</dbReference>
<gene>
    <name evidence="3" type="ORF">CBP31_01930</name>
</gene>
<dbReference type="SUPFAM" id="SSF103247">
    <property type="entry name" value="TT1751-like"/>
    <property type="match status" value="1"/>
</dbReference>
<sequence length="150" mass="16343">MKTTIFTVLFTLGVASSSLAAEGMINVESAFTVTETADRLDATLKEKGMTVFNRINHAEGAETVDIKLRATELIIFGNPKVGSPLMQCQQSIALDLPQKMLVWQDANSKVWLSYNDPNYLVKRHDMKGCEQEVATVAKALAGISHGVATK</sequence>
<keyword evidence="1" id="KW-0732">Signal</keyword>
<dbReference type="Gene3D" id="3.30.310.70">
    <property type="entry name" value="TT1751-like domain"/>
    <property type="match status" value="1"/>
</dbReference>
<dbReference type="Pfam" id="PF03625">
    <property type="entry name" value="DUF302"/>
    <property type="match status" value="1"/>
</dbReference>
<evidence type="ECO:0000256" key="1">
    <source>
        <dbReference type="SAM" id="SignalP"/>
    </source>
</evidence>
<dbReference type="CDD" id="cd14797">
    <property type="entry name" value="DUF302"/>
    <property type="match status" value="1"/>
</dbReference>
<dbReference type="AlphaFoldDB" id="A0A1Y0D1Z0"/>
<dbReference type="RefSeq" id="WP_087034626.1">
    <property type="nucleotide sequence ID" value="NZ_CP021377.1"/>
</dbReference>
<name>A0A1Y0D1Z0_9GAMM</name>
<dbReference type="PANTHER" id="PTHR38342:SF2">
    <property type="entry name" value="INNER MEMBRANE OR EXPORTED"/>
    <property type="match status" value="1"/>
</dbReference>
<keyword evidence="4" id="KW-1185">Reference proteome</keyword>
<feature type="signal peptide" evidence="1">
    <location>
        <begin position="1"/>
        <end position="20"/>
    </location>
</feature>
<accession>A0A1Y0D1Z0</accession>
<evidence type="ECO:0000259" key="2">
    <source>
        <dbReference type="Pfam" id="PF03625"/>
    </source>
</evidence>
<evidence type="ECO:0000313" key="3">
    <source>
        <dbReference type="EMBL" id="ART81541.1"/>
    </source>
</evidence>